<feature type="region of interest" description="Disordered" evidence="2">
    <location>
        <begin position="1"/>
        <end position="139"/>
    </location>
</feature>
<evidence type="ECO:0000313" key="3">
    <source>
        <dbReference type="EMBL" id="KAF2438791.1"/>
    </source>
</evidence>
<feature type="compositionally biased region" description="Low complexity" evidence="2">
    <location>
        <begin position="297"/>
        <end position="312"/>
    </location>
</feature>
<accession>A0A9P4P977</accession>
<name>A0A9P4P977_9PLEO</name>
<keyword evidence="4" id="KW-1185">Reference proteome</keyword>
<dbReference type="OrthoDB" id="5427204at2759"/>
<dbReference type="EMBL" id="MU001511">
    <property type="protein sequence ID" value="KAF2438791.1"/>
    <property type="molecule type" value="Genomic_DNA"/>
</dbReference>
<feature type="compositionally biased region" description="Polar residues" evidence="2">
    <location>
        <begin position="65"/>
        <end position="78"/>
    </location>
</feature>
<proteinExistence type="predicted"/>
<keyword evidence="1" id="KW-0175">Coiled coil</keyword>
<reference evidence="3" key="1">
    <citation type="journal article" date="2020" name="Stud. Mycol.">
        <title>101 Dothideomycetes genomes: a test case for predicting lifestyles and emergence of pathogens.</title>
        <authorList>
            <person name="Haridas S."/>
            <person name="Albert R."/>
            <person name="Binder M."/>
            <person name="Bloem J."/>
            <person name="Labutti K."/>
            <person name="Salamov A."/>
            <person name="Andreopoulos B."/>
            <person name="Baker S."/>
            <person name="Barry K."/>
            <person name="Bills G."/>
            <person name="Bluhm B."/>
            <person name="Cannon C."/>
            <person name="Castanera R."/>
            <person name="Culley D."/>
            <person name="Daum C."/>
            <person name="Ezra D."/>
            <person name="Gonzalez J."/>
            <person name="Henrissat B."/>
            <person name="Kuo A."/>
            <person name="Liang C."/>
            <person name="Lipzen A."/>
            <person name="Lutzoni F."/>
            <person name="Magnuson J."/>
            <person name="Mondo S."/>
            <person name="Nolan M."/>
            <person name="Ohm R."/>
            <person name="Pangilinan J."/>
            <person name="Park H.-J."/>
            <person name="Ramirez L."/>
            <person name="Alfaro M."/>
            <person name="Sun H."/>
            <person name="Tritt A."/>
            <person name="Yoshinaga Y."/>
            <person name="Zwiers L.-H."/>
            <person name="Turgeon B."/>
            <person name="Goodwin S."/>
            <person name="Spatafora J."/>
            <person name="Crous P."/>
            <person name="Grigoriev I."/>
        </authorList>
    </citation>
    <scope>NUCLEOTIDE SEQUENCE</scope>
    <source>
        <strain evidence="3">CBS 690.94</strain>
    </source>
</reference>
<feature type="coiled-coil region" evidence="1">
    <location>
        <begin position="366"/>
        <end position="449"/>
    </location>
</feature>
<feature type="compositionally biased region" description="Polar residues" evidence="2">
    <location>
        <begin position="127"/>
        <end position="138"/>
    </location>
</feature>
<evidence type="ECO:0000256" key="2">
    <source>
        <dbReference type="SAM" id="MobiDB-lite"/>
    </source>
</evidence>
<feature type="compositionally biased region" description="Basic and acidic residues" evidence="2">
    <location>
        <begin position="9"/>
        <end position="20"/>
    </location>
</feature>
<sequence>MDLGKGRKRPWETEDPIDSHTKRHASPALATYEPPPPPPPQHASHHLHDSKTPNQRRLPPLYHPTCSTAESLTSSVQSFLPPRHVSESRPSSRSLLDSSQQLVAGQWPTGAQGSSPRALERDLSPQPIGSGTYRSQVGNEHAPRAAGAVSCCSYGCKGHECIHARALLNKLAAELLSLDSGVGLLLQKDHRPSAESPNPEEVPIKEVLQWALDTVSWTNSNLRNHIHDSYLRSPNQNASQPDKTSIMRRGLNDPEAHKEQFPTARPYVPSYHGFNTFGNPTALTETSRSNPYGNEIPPTSSSPHHTASPSGSMFMSPHSPMQAPQPTRSAVLPSPSSIHFLSSVSLPPVSPPTAAATQTSAHSALLQELQHQVSVKTIALQTLQREYDSLLQKLERQRIKCATLERKFEVSDVEINTLTDERERLQAQVTTMEYQVEELQESRDESRRQLVANGAQYMRIMEMANRLQTQSTDDKKRWDADKSELQHRIKTLEEAMVTGTNSELPNRSHPPSITLAHTLGTASSSSIETINVLRAEISRLRIRTQTLETALHTMKEDGRSIQEAAKKLLESGCKIEQATQDALE</sequence>
<comment type="caution">
    <text evidence="3">The sequence shown here is derived from an EMBL/GenBank/DDBJ whole genome shotgun (WGS) entry which is preliminary data.</text>
</comment>
<evidence type="ECO:0000256" key="1">
    <source>
        <dbReference type="SAM" id="Coils"/>
    </source>
</evidence>
<feature type="region of interest" description="Disordered" evidence="2">
    <location>
        <begin position="278"/>
        <end position="332"/>
    </location>
</feature>
<gene>
    <name evidence="3" type="ORF">P171DRAFT_156515</name>
</gene>
<protein>
    <submittedName>
        <fullName evidence="3">Uncharacterized protein</fullName>
    </submittedName>
</protein>
<feature type="compositionally biased region" description="Polar residues" evidence="2">
    <location>
        <begin position="278"/>
        <end position="292"/>
    </location>
</feature>
<dbReference type="Gene3D" id="1.10.287.2610">
    <property type="match status" value="1"/>
</dbReference>
<evidence type="ECO:0000313" key="4">
    <source>
        <dbReference type="Proteomes" id="UP000799764"/>
    </source>
</evidence>
<feature type="compositionally biased region" description="Low complexity" evidence="2">
    <location>
        <begin position="88"/>
        <end position="102"/>
    </location>
</feature>
<organism evidence="3 4">
    <name type="scientific">Karstenula rhodostoma CBS 690.94</name>
    <dbReference type="NCBI Taxonomy" id="1392251"/>
    <lineage>
        <taxon>Eukaryota</taxon>
        <taxon>Fungi</taxon>
        <taxon>Dikarya</taxon>
        <taxon>Ascomycota</taxon>
        <taxon>Pezizomycotina</taxon>
        <taxon>Dothideomycetes</taxon>
        <taxon>Pleosporomycetidae</taxon>
        <taxon>Pleosporales</taxon>
        <taxon>Massarineae</taxon>
        <taxon>Didymosphaeriaceae</taxon>
        <taxon>Karstenula</taxon>
    </lineage>
</organism>
<feature type="compositionally biased region" description="Polar residues" evidence="2">
    <location>
        <begin position="322"/>
        <end position="332"/>
    </location>
</feature>
<dbReference type="AlphaFoldDB" id="A0A9P4P977"/>
<dbReference type="Proteomes" id="UP000799764">
    <property type="component" value="Unassembled WGS sequence"/>
</dbReference>